<dbReference type="RefSeq" id="WP_140927849.1">
    <property type="nucleotide sequence ID" value="NZ_VFSU01000021.1"/>
</dbReference>
<organism evidence="9 10">
    <name type="scientific">Sandaracinobacter neustonicus</name>
    <dbReference type="NCBI Taxonomy" id="1715348"/>
    <lineage>
        <taxon>Bacteria</taxon>
        <taxon>Pseudomonadati</taxon>
        <taxon>Pseudomonadota</taxon>
        <taxon>Alphaproteobacteria</taxon>
        <taxon>Sphingomonadales</taxon>
        <taxon>Sphingosinicellaceae</taxon>
        <taxon>Sandaracinobacter</taxon>
    </lineage>
</organism>
<keyword evidence="10" id="KW-1185">Reference proteome</keyword>
<evidence type="ECO:0000313" key="10">
    <source>
        <dbReference type="Proteomes" id="UP000319897"/>
    </source>
</evidence>
<dbReference type="GO" id="GO:0009279">
    <property type="term" value="C:cell outer membrane"/>
    <property type="evidence" value="ECO:0007669"/>
    <property type="project" value="UniProtKB-SubCell"/>
</dbReference>
<keyword evidence="4" id="KW-0812">Transmembrane</keyword>
<evidence type="ECO:0000256" key="6">
    <source>
        <dbReference type="ARBA" id="ARBA00023136"/>
    </source>
</evidence>
<gene>
    <name evidence="9" type="ORF">FJQ54_07785</name>
</gene>
<feature type="signal peptide" evidence="8">
    <location>
        <begin position="1"/>
        <end position="24"/>
    </location>
</feature>
<dbReference type="PANTHER" id="PTHR35093">
    <property type="entry name" value="OUTER MEMBRANE PROTEIN NMB0088-RELATED"/>
    <property type="match status" value="1"/>
</dbReference>
<accession>A0A501XMH4</accession>
<evidence type="ECO:0000256" key="4">
    <source>
        <dbReference type="ARBA" id="ARBA00022692"/>
    </source>
</evidence>
<dbReference type="Gene3D" id="2.40.160.60">
    <property type="entry name" value="Outer membrane protein transport protein (OMPP1/FadL/TodX)"/>
    <property type="match status" value="1"/>
</dbReference>
<proteinExistence type="inferred from homology"/>
<evidence type="ECO:0000256" key="7">
    <source>
        <dbReference type="ARBA" id="ARBA00023237"/>
    </source>
</evidence>
<reference evidence="9 10" key="1">
    <citation type="submission" date="2019-06" db="EMBL/GenBank/DDBJ databases">
        <authorList>
            <person name="Lee I."/>
            <person name="Jang G.I."/>
            <person name="Hwang C.Y."/>
        </authorList>
    </citation>
    <scope>NUCLEOTIDE SEQUENCE [LARGE SCALE GENOMIC DNA]</scope>
    <source>
        <strain evidence="9 10">PAMC 28131</strain>
    </source>
</reference>
<evidence type="ECO:0000256" key="1">
    <source>
        <dbReference type="ARBA" id="ARBA00004571"/>
    </source>
</evidence>
<dbReference type="GO" id="GO:0015483">
    <property type="term" value="F:long-chain fatty acid transporting porin activity"/>
    <property type="evidence" value="ECO:0007669"/>
    <property type="project" value="TreeGrafter"/>
</dbReference>
<keyword evidence="5 8" id="KW-0732">Signal</keyword>
<keyword evidence="7" id="KW-0998">Cell outer membrane</keyword>
<dbReference type="InterPro" id="IPR005017">
    <property type="entry name" value="OMPP1/FadL/TodX"/>
</dbReference>
<dbReference type="OrthoDB" id="19849at2"/>
<evidence type="ECO:0000313" key="9">
    <source>
        <dbReference type="EMBL" id="TPE61790.1"/>
    </source>
</evidence>
<protein>
    <submittedName>
        <fullName evidence="9">Long-chain fatty acid transporter</fullName>
    </submittedName>
</protein>
<comment type="subcellular location">
    <subcellularLocation>
        <location evidence="1">Cell outer membrane</location>
        <topology evidence="1">Multi-pass membrane protein</topology>
    </subcellularLocation>
</comment>
<keyword evidence="6" id="KW-0472">Membrane</keyword>
<name>A0A501XMH4_9SPHN</name>
<feature type="chain" id="PRO_5021415388" evidence="8">
    <location>
        <begin position="25"/>
        <end position="434"/>
    </location>
</feature>
<dbReference type="Proteomes" id="UP000319897">
    <property type="component" value="Unassembled WGS sequence"/>
</dbReference>
<keyword evidence="3" id="KW-1134">Transmembrane beta strand</keyword>
<dbReference type="AlphaFoldDB" id="A0A501XMH4"/>
<dbReference type="EMBL" id="VFSU01000021">
    <property type="protein sequence ID" value="TPE61790.1"/>
    <property type="molecule type" value="Genomic_DNA"/>
</dbReference>
<sequence length="434" mass="46272">MSNFFARALAAALPLTLLAAPAFASGFALREASPGGVGRAFAGEGAIADSAATVWYNPAGMTKLEGFTATGGAHLLFVQSSQSDRGTTRSVPGLATAIATGGGDGGNPFHPVIIVPTLYASMQLTDRLWAGMGVNTPFGLVVDYDDGWFGRYDSTRSVVKTYNVQPSLAWKLDDRFSIGGGVSIQYIEADLNNALPNLSPLLADGSARVKGDDISFGWDIGGRFESGPIAVGLHYRSQVKHKLKGSFTVSGLLGPLAGSNGETDARAPITLPDSLAFSAAIRASERARILASAEWTNWSVFDAIRIETVDGVSISSSPQHYRDSMSFHLGGEYDVSDRWTVRTGVATDSTPTVDRYRTSRVPDGDRVWLTAGASWKLNDNIETRFSYAHVFVTTEALDREDDFYSGTPAAITSTLRSENRGSVNMVGADVTVRF</sequence>
<evidence type="ECO:0000256" key="3">
    <source>
        <dbReference type="ARBA" id="ARBA00022452"/>
    </source>
</evidence>
<evidence type="ECO:0000256" key="8">
    <source>
        <dbReference type="SAM" id="SignalP"/>
    </source>
</evidence>
<evidence type="ECO:0000256" key="5">
    <source>
        <dbReference type="ARBA" id="ARBA00022729"/>
    </source>
</evidence>
<comment type="similarity">
    <text evidence="2">Belongs to the OmpP1/FadL family.</text>
</comment>
<comment type="caution">
    <text evidence="9">The sequence shown here is derived from an EMBL/GenBank/DDBJ whole genome shotgun (WGS) entry which is preliminary data.</text>
</comment>
<dbReference type="PANTHER" id="PTHR35093:SF8">
    <property type="entry name" value="OUTER MEMBRANE PROTEIN NMB0088-RELATED"/>
    <property type="match status" value="1"/>
</dbReference>
<dbReference type="SUPFAM" id="SSF56935">
    <property type="entry name" value="Porins"/>
    <property type="match status" value="1"/>
</dbReference>
<evidence type="ECO:0000256" key="2">
    <source>
        <dbReference type="ARBA" id="ARBA00008163"/>
    </source>
</evidence>
<dbReference type="Pfam" id="PF03349">
    <property type="entry name" value="Toluene_X"/>
    <property type="match status" value="1"/>
</dbReference>